<keyword evidence="1" id="KW-0479">Metal-binding</keyword>
<dbReference type="InterPro" id="IPR052224">
    <property type="entry name" value="THAP_domain_protein"/>
</dbReference>
<dbReference type="InterPro" id="IPR006612">
    <property type="entry name" value="THAP_Znf"/>
</dbReference>
<dbReference type="GO" id="GO:0003677">
    <property type="term" value="F:DNA binding"/>
    <property type="evidence" value="ECO:0007669"/>
    <property type="project" value="UniProtKB-UniRule"/>
</dbReference>
<evidence type="ECO:0000256" key="7">
    <source>
        <dbReference type="SAM" id="MobiDB-lite"/>
    </source>
</evidence>
<dbReference type="Pfam" id="PF05485">
    <property type="entry name" value="THAP"/>
    <property type="match status" value="1"/>
</dbReference>
<evidence type="ECO:0000256" key="2">
    <source>
        <dbReference type="ARBA" id="ARBA00022771"/>
    </source>
</evidence>
<dbReference type="InterPro" id="IPR038441">
    <property type="entry name" value="THAP_Znf_sf"/>
</dbReference>
<reference evidence="9" key="1">
    <citation type="submission" date="2025-08" db="UniProtKB">
        <authorList>
            <consortium name="Ensembl"/>
        </authorList>
    </citation>
    <scope>IDENTIFICATION</scope>
</reference>
<dbReference type="Gene3D" id="6.20.210.20">
    <property type="entry name" value="THAP domain"/>
    <property type="match status" value="1"/>
</dbReference>
<keyword evidence="3" id="KW-0862">Zinc</keyword>
<evidence type="ECO:0000256" key="1">
    <source>
        <dbReference type="ARBA" id="ARBA00022723"/>
    </source>
</evidence>
<sequence>MAKKCSVPNCRTAPGDRKSFYKFPLHDPERLDLWLRNMGRNRWTPSRHQYVCHQHFAPSNFKVCGGVRYLKNTAVPTLFQKEKAVGENESFNRRQANNSQRIKRVGLVTEAVGVQLGSILQSEQICDFGDRDPSQQDMNLATLKDQQTDVQGADMEELTCTIVDFSSVNEVDPTPDNAYFEVIPSILSSQTPQLTFIPETVLSSALSPQPITSTVPIVSKHVQSSKGDKSPDTEEEKEDDIKLDSSSFEHQQQVEHSYHKTSTSKEQLEATVVDLQRKVKILQQHHNSHLDQLQGLEKTVSHLRQSNLQYEERLQLLERVNIIYSKLSKLSYKGLFLIEHLEYV</sequence>
<keyword evidence="6" id="KW-0175">Coiled coil</keyword>
<dbReference type="PANTHER" id="PTHR46927">
    <property type="entry name" value="AGAP005574-PA"/>
    <property type="match status" value="1"/>
</dbReference>
<dbReference type="AlphaFoldDB" id="A0A8C6T7K4"/>
<protein>
    <recommendedName>
        <fullName evidence="8">THAP-type domain-containing protein</fullName>
    </recommendedName>
</protein>
<feature type="coiled-coil region" evidence="6">
    <location>
        <begin position="265"/>
        <end position="320"/>
    </location>
</feature>
<keyword evidence="4 5" id="KW-0238">DNA-binding</keyword>
<evidence type="ECO:0000313" key="9">
    <source>
        <dbReference type="Ensembl" id="ENSNMLP00000016973.1"/>
    </source>
</evidence>
<dbReference type="SMART" id="SM00692">
    <property type="entry name" value="DM3"/>
    <property type="match status" value="1"/>
</dbReference>
<dbReference type="Ensembl" id="ENSNMLT00000019092.1">
    <property type="protein sequence ID" value="ENSNMLP00000016973.1"/>
    <property type="gene ID" value="ENSNMLG00000011217.1"/>
</dbReference>
<dbReference type="SUPFAM" id="SSF57716">
    <property type="entry name" value="Glucocorticoid receptor-like (DNA-binding domain)"/>
    <property type="match status" value="1"/>
</dbReference>
<accession>A0A8C6T7K4</accession>
<keyword evidence="10" id="KW-1185">Reference proteome</keyword>
<evidence type="ECO:0000256" key="6">
    <source>
        <dbReference type="SAM" id="Coils"/>
    </source>
</evidence>
<dbReference type="PROSITE" id="PS50950">
    <property type="entry name" value="ZF_THAP"/>
    <property type="match status" value="1"/>
</dbReference>
<dbReference type="SMART" id="SM00980">
    <property type="entry name" value="THAP"/>
    <property type="match status" value="1"/>
</dbReference>
<dbReference type="PANTHER" id="PTHR46927:SF2">
    <property type="entry name" value="THAP DOMAIN-CONTAINING PROTEIN 8"/>
    <property type="match status" value="1"/>
</dbReference>
<name>A0A8C6T7K4_9GOBI</name>
<feature type="domain" description="THAP-type" evidence="8">
    <location>
        <begin position="1"/>
        <end position="79"/>
    </location>
</feature>
<evidence type="ECO:0000256" key="3">
    <source>
        <dbReference type="ARBA" id="ARBA00022833"/>
    </source>
</evidence>
<evidence type="ECO:0000256" key="4">
    <source>
        <dbReference type="ARBA" id="ARBA00023125"/>
    </source>
</evidence>
<proteinExistence type="predicted"/>
<keyword evidence="2 5" id="KW-0863">Zinc-finger</keyword>
<evidence type="ECO:0000313" key="10">
    <source>
        <dbReference type="Proteomes" id="UP000694523"/>
    </source>
</evidence>
<feature type="region of interest" description="Disordered" evidence="7">
    <location>
        <begin position="217"/>
        <end position="247"/>
    </location>
</feature>
<evidence type="ECO:0000259" key="8">
    <source>
        <dbReference type="PROSITE" id="PS50950"/>
    </source>
</evidence>
<evidence type="ECO:0000256" key="5">
    <source>
        <dbReference type="PROSITE-ProRule" id="PRU00309"/>
    </source>
</evidence>
<organism evidence="9 10">
    <name type="scientific">Neogobius melanostomus</name>
    <name type="common">round goby</name>
    <dbReference type="NCBI Taxonomy" id="47308"/>
    <lineage>
        <taxon>Eukaryota</taxon>
        <taxon>Metazoa</taxon>
        <taxon>Chordata</taxon>
        <taxon>Craniata</taxon>
        <taxon>Vertebrata</taxon>
        <taxon>Euteleostomi</taxon>
        <taxon>Actinopterygii</taxon>
        <taxon>Neopterygii</taxon>
        <taxon>Teleostei</taxon>
        <taxon>Neoteleostei</taxon>
        <taxon>Acanthomorphata</taxon>
        <taxon>Gobiaria</taxon>
        <taxon>Gobiiformes</taxon>
        <taxon>Gobioidei</taxon>
        <taxon>Gobiidae</taxon>
        <taxon>Benthophilinae</taxon>
        <taxon>Neogobiini</taxon>
        <taxon>Neogobius</taxon>
    </lineage>
</organism>
<dbReference type="Proteomes" id="UP000694523">
    <property type="component" value="Unplaced"/>
</dbReference>
<dbReference type="GO" id="GO:0008270">
    <property type="term" value="F:zinc ion binding"/>
    <property type="evidence" value="ECO:0007669"/>
    <property type="project" value="UniProtKB-KW"/>
</dbReference>
<reference evidence="9" key="2">
    <citation type="submission" date="2025-09" db="UniProtKB">
        <authorList>
            <consortium name="Ensembl"/>
        </authorList>
    </citation>
    <scope>IDENTIFICATION</scope>
</reference>